<keyword evidence="5" id="KW-0677">Repeat</keyword>
<proteinExistence type="inferred from homology"/>
<feature type="domain" description="C2H2-type" evidence="13">
    <location>
        <begin position="385"/>
        <end position="412"/>
    </location>
</feature>
<keyword evidence="11" id="KW-0539">Nucleus</keyword>
<dbReference type="Pfam" id="PF00096">
    <property type="entry name" value="zf-C2H2"/>
    <property type="match status" value="4"/>
</dbReference>
<dbReference type="GO" id="GO:0008270">
    <property type="term" value="F:zinc ion binding"/>
    <property type="evidence" value="ECO:0007669"/>
    <property type="project" value="UniProtKB-KW"/>
</dbReference>
<dbReference type="Gene3D" id="3.30.160.60">
    <property type="entry name" value="Classic Zinc Finger"/>
    <property type="match status" value="6"/>
</dbReference>
<dbReference type="PANTHER" id="PTHR24379">
    <property type="entry name" value="KRAB AND ZINC FINGER DOMAIN-CONTAINING"/>
    <property type="match status" value="1"/>
</dbReference>
<feature type="domain" description="C2H2-type" evidence="13">
    <location>
        <begin position="299"/>
        <end position="327"/>
    </location>
</feature>
<evidence type="ECO:0000259" key="13">
    <source>
        <dbReference type="PROSITE" id="PS50157"/>
    </source>
</evidence>
<reference evidence="14" key="1">
    <citation type="submission" date="2020-05" db="UniProtKB">
        <authorList>
            <consortium name="EnsemblMetazoa"/>
        </authorList>
    </citation>
    <scope>IDENTIFICATION</scope>
    <source>
        <strain evidence="14">TTRI</strain>
    </source>
</reference>
<keyword evidence="8" id="KW-0805">Transcription regulation</keyword>
<evidence type="ECO:0000256" key="3">
    <source>
        <dbReference type="ARBA" id="ARBA00006991"/>
    </source>
</evidence>
<dbReference type="AlphaFoldDB" id="A0A1A9VBL4"/>
<evidence type="ECO:0000256" key="4">
    <source>
        <dbReference type="ARBA" id="ARBA00022723"/>
    </source>
</evidence>
<keyword evidence="10" id="KW-0804">Transcription</keyword>
<feature type="domain" description="C2H2-type" evidence="13">
    <location>
        <begin position="415"/>
        <end position="444"/>
    </location>
</feature>
<evidence type="ECO:0000256" key="12">
    <source>
        <dbReference type="PROSITE-ProRule" id="PRU00042"/>
    </source>
</evidence>
<keyword evidence="9" id="KW-0238">DNA-binding</keyword>
<evidence type="ECO:0000256" key="9">
    <source>
        <dbReference type="ARBA" id="ARBA00023125"/>
    </source>
</evidence>
<dbReference type="SMART" id="SM00355">
    <property type="entry name" value="ZnF_C2H2"/>
    <property type="match status" value="10"/>
</dbReference>
<dbReference type="STRING" id="7395.A0A1A9VBL4"/>
<sequence length="553" mass="64180">MNCVLCCSMCTLYKNLYDDHGESNGIYDMTVKYFDPMLLIPASSNLIEKKSKIICNECWHHIATFHEFQQTILKAQLINEQTKRKIQTKTDTDVDDSEKDIKSYNVDEHIVAVSRHMSEDEEEKDSIQYESHGTDYLSGDDDDKPLAHFIDHKNKKSRRWSLRLKVRDDPNLETKSSSCSKRQIKSTINEAKEIVRFQNSCSRTKHNLNKTKSKSLKDPSKVAYNSVEKTRELDAFIAQYRQELECDICNMVLSNFDSLRAHFSSEHKTRCYVKCCGRKMFRRYVFAEHLRLHINPDLFKCDLCGRASKSKHNLILHKHLVHNESKQQYECEICHRMFNQKPTLTRHMAVHATGTKDYVCKECGKGYVLEIQLQSHIRTVHNVDRICDQCGKILHGASALRRHLREHAGIKKPKWPCDQCGTELMSHNGLKRHKLAFHHDGSTAYVCKDCGKVAASANALLLHKKNVHEAPRKFKCTYCDKAFKKNKVLQEHIATHTGQDLYECPHCPQTFKVSANMHHHRKKAHPIEWAEARQNRLQLPKVNLNTVTREVVM</sequence>
<feature type="domain" description="C2H2-type" evidence="13">
    <location>
        <begin position="445"/>
        <end position="473"/>
    </location>
</feature>
<feature type="domain" description="C2H2-type" evidence="13">
    <location>
        <begin position="502"/>
        <end position="530"/>
    </location>
</feature>
<evidence type="ECO:0000313" key="14">
    <source>
        <dbReference type="EnsemblMetazoa" id="GAUT032017-PA"/>
    </source>
</evidence>
<accession>A0A1A9VBL4</accession>
<dbReference type="Gene3D" id="3.40.1800.20">
    <property type="match status" value="1"/>
</dbReference>
<name>A0A1A9VBL4_GLOAU</name>
<evidence type="ECO:0000256" key="6">
    <source>
        <dbReference type="ARBA" id="ARBA00022771"/>
    </source>
</evidence>
<evidence type="ECO:0000256" key="7">
    <source>
        <dbReference type="ARBA" id="ARBA00022833"/>
    </source>
</evidence>
<evidence type="ECO:0000256" key="2">
    <source>
        <dbReference type="ARBA" id="ARBA00004123"/>
    </source>
</evidence>
<dbReference type="PROSITE" id="PS00028">
    <property type="entry name" value="ZINC_FINGER_C2H2_1"/>
    <property type="match status" value="6"/>
</dbReference>
<dbReference type="InterPro" id="IPR012934">
    <property type="entry name" value="Znf_AD"/>
</dbReference>
<dbReference type="GO" id="GO:0005634">
    <property type="term" value="C:nucleus"/>
    <property type="evidence" value="ECO:0007669"/>
    <property type="project" value="UniProtKB-SubCell"/>
</dbReference>
<dbReference type="FunFam" id="3.30.160.60:FF:000226">
    <property type="entry name" value="Zinc finger protein 236 variant"/>
    <property type="match status" value="1"/>
</dbReference>
<dbReference type="GO" id="GO:0000977">
    <property type="term" value="F:RNA polymerase II transcription regulatory region sequence-specific DNA binding"/>
    <property type="evidence" value="ECO:0007669"/>
    <property type="project" value="TreeGrafter"/>
</dbReference>
<evidence type="ECO:0000313" key="15">
    <source>
        <dbReference type="Proteomes" id="UP000078200"/>
    </source>
</evidence>
<evidence type="ECO:0000256" key="10">
    <source>
        <dbReference type="ARBA" id="ARBA00023163"/>
    </source>
</evidence>
<evidence type="ECO:0000256" key="11">
    <source>
        <dbReference type="ARBA" id="ARBA00023242"/>
    </source>
</evidence>
<dbReference type="GO" id="GO:0000981">
    <property type="term" value="F:DNA-binding transcription factor activity, RNA polymerase II-specific"/>
    <property type="evidence" value="ECO:0007669"/>
    <property type="project" value="TreeGrafter"/>
</dbReference>
<evidence type="ECO:0000256" key="8">
    <source>
        <dbReference type="ARBA" id="ARBA00023015"/>
    </source>
</evidence>
<comment type="subcellular location">
    <subcellularLocation>
        <location evidence="2">Nucleus</location>
    </subcellularLocation>
</comment>
<protein>
    <recommendedName>
        <fullName evidence="13">C2H2-type domain-containing protein</fullName>
    </recommendedName>
</protein>
<dbReference type="Pfam" id="PF13912">
    <property type="entry name" value="zf-C2H2_6"/>
    <property type="match status" value="1"/>
</dbReference>
<feature type="domain" description="C2H2-type" evidence="13">
    <location>
        <begin position="329"/>
        <end position="356"/>
    </location>
</feature>
<evidence type="ECO:0000256" key="1">
    <source>
        <dbReference type="ARBA" id="ARBA00003767"/>
    </source>
</evidence>
<keyword evidence="4" id="KW-0479">Metal-binding</keyword>
<comment type="function">
    <text evidence="1">May be involved in transcriptional regulation.</text>
</comment>
<dbReference type="Proteomes" id="UP000078200">
    <property type="component" value="Unassembled WGS sequence"/>
</dbReference>
<organism evidence="14 15">
    <name type="scientific">Glossina austeni</name>
    <name type="common">Savannah tsetse fly</name>
    <dbReference type="NCBI Taxonomy" id="7395"/>
    <lineage>
        <taxon>Eukaryota</taxon>
        <taxon>Metazoa</taxon>
        <taxon>Ecdysozoa</taxon>
        <taxon>Arthropoda</taxon>
        <taxon>Hexapoda</taxon>
        <taxon>Insecta</taxon>
        <taxon>Pterygota</taxon>
        <taxon>Neoptera</taxon>
        <taxon>Endopterygota</taxon>
        <taxon>Diptera</taxon>
        <taxon>Brachycera</taxon>
        <taxon>Muscomorpha</taxon>
        <taxon>Hippoboscoidea</taxon>
        <taxon>Glossinidae</taxon>
        <taxon>Glossina</taxon>
    </lineage>
</organism>
<comment type="similarity">
    <text evidence="3">Belongs to the krueppel C2H2-type zinc-finger protein family.</text>
</comment>
<keyword evidence="15" id="KW-1185">Reference proteome</keyword>
<keyword evidence="7" id="KW-0862">Zinc</keyword>
<dbReference type="InterPro" id="IPR036236">
    <property type="entry name" value="Znf_C2H2_sf"/>
</dbReference>
<dbReference type="FunFam" id="3.30.160.60:FF:000446">
    <property type="entry name" value="Zinc finger protein"/>
    <property type="match status" value="1"/>
</dbReference>
<dbReference type="VEuPathDB" id="VectorBase:GAUT032017"/>
<feature type="domain" description="C2H2-type" evidence="13">
    <location>
        <begin position="474"/>
        <end position="501"/>
    </location>
</feature>
<dbReference type="EnsemblMetazoa" id="GAUT032017-RA">
    <property type="protein sequence ID" value="GAUT032017-PA"/>
    <property type="gene ID" value="GAUT032017"/>
</dbReference>
<dbReference type="InterPro" id="IPR013087">
    <property type="entry name" value="Znf_C2H2_type"/>
</dbReference>
<keyword evidence="6 12" id="KW-0863">Zinc-finger</keyword>
<dbReference type="PROSITE" id="PS50157">
    <property type="entry name" value="ZINC_FINGER_C2H2_2"/>
    <property type="match status" value="8"/>
</dbReference>
<dbReference type="PANTHER" id="PTHR24379:SF121">
    <property type="entry name" value="C2H2-TYPE DOMAIN-CONTAINING PROTEIN"/>
    <property type="match status" value="1"/>
</dbReference>
<feature type="domain" description="C2H2-type" evidence="13">
    <location>
        <begin position="358"/>
        <end position="386"/>
    </location>
</feature>
<dbReference type="SUPFAM" id="SSF57667">
    <property type="entry name" value="beta-beta-alpha zinc fingers"/>
    <property type="match status" value="5"/>
</dbReference>
<dbReference type="SMART" id="SM00868">
    <property type="entry name" value="zf-AD"/>
    <property type="match status" value="1"/>
</dbReference>
<evidence type="ECO:0000256" key="5">
    <source>
        <dbReference type="ARBA" id="ARBA00022737"/>
    </source>
</evidence>